<comment type="similarity">
    <text evidence="2 7">Belongs to the dihydrofolate reductase family.</text>
</comment>
<comment type="catalytic activity">
    <reaction evidence="7">
        <text>(6S)-5,6,7,8-tetrahydrofolate + NADP(+) = 7,8-dihydrofolate + NADPH + H(+)</text>
        <dbReference type="Rhea" id="RHEA:15009"/>
        <dbReference type="ChEBI" id="CHEBI:15378"/>
        <dbReference type="ChEBI" id="CHEBI:57451"/>
        <dbReference type="ChEBI" id="CHEBI:57453"/>
        <dbReference type="ChEBI" id="CHEBI:57783"/>
        <dbReference type="ChEBI" id="CHEBI:58349"/>
        <dbReference type="EC" id="1.5.1.3"/>
    </reaction>
</comment>
<protein>
    <recommendedName>
        <fullName evidence="3 7">Dihydrofolate reductase</fullName>
        <ecNumber evidence="3 7">1.5.1.3</ecNumber>
    </recommendedName>
</protein>
<comment type="function">
    <text evidence="7">Key enzyme in folate metabolism. Catalyzes an essential reaction for de novo glycine and purine synthesis, and for DNA precursor synthesis.</text>
</comment>
<dbReference type="GO" id="GO:0005829">
    <property type="term" value="C:cytosol"/>
    <property type="evidence" value="ECO:0007669"/>
    <property type="project" value="TreeGrafter"/>
</dbReference>
<evidence type="ECO:0000256" key="4">
    <source>
        <dbReference type="ARBA" id="ARBA00022563"/>
    </source>
</evidence>
<dbReference type="Proteomes" id="UP000824090">
    <property type="component" value="Unassembled WGS sequence"/>
</dbReference>
<dbReference type="InterPro" id="IPR012259">
    <property type="entry name" value="DHFR"/>
</dbReference>
<dbReference type="SUPFAM" id="SSF53597">
    <property type="entry name" value="Dihydrofolate reductase-like"/>
    <property type="match status" value="1"/>
</dbReference>
<dbReference type="GO" id="GO:0046655">
    <property type="term" value="P:folic acid metabolic process"/>
    <property type="evidence" value="ECO:0007669"/>
    <property type="project" value="TreeGrafter"/>
</dbReference>
<proteinExistence type="inferred from homology"/>
<evidence type="ECO:0000256" key="3">
    <source>
        <dbReference type="ARBA" id="ARBA00012856"/>
    </source>
</evidence>
<dbReference type="GO" id="GO:0050661">
    <property type="term" value="F:NADP binding"/>
    <property type="evidence" value="ECO:0007669"/>
    <property type="project" value="InterPro"/>
</dbReference>
<dbReference type="PROSITE" id="PS51330">
    <property type="entry name" value="DHFR_2"/>
    <property type="match status" value="1"/>
</dbReference>
<accession>A0A9D1I275</accession>
<evidence type="ECO:0000256" key="2">
    <source>
        <dbReference type="ARBA" id="ARBA00009539"/>
    </source>
</evidence>
<evidence type="ECO:0000313" key="9">
    <source>
        <dbReference type="EMBL" id="HIU25560.1"/>
    </source>
</evidence>
<dbReference type="PRINTS" id="PR00070">
    <property type="entry name" value="DHFR"/>
</dbReference>
<dbReference type="AlphaFoldDB" id="A0A9D1I275"/>
<evidence type="ECO:0000256" key="5">
    <source>
        <dbReference type="ARBA" id="ARBA00022857"/>
    </source>
</evidence>
<reference evidence="9" key="2">
    <citation type="journal article" date="2021" name="PeerJ">
        <title>Extensive microbial diversity within the chicken gut microbiome revealed by metagenomics and culture.</title>
        <authorList>
            <person name="Gilroy R."/>
            <person name="Ravi A."/>
            <person name="Getino M."/>
            <person name="Pursley I."/>
            <person name="Horton D.L."/>
            <person name="Alikhan N.F."/>
            <person name="Baker D."/>
            <person name="Gharbi K."/>
            <person name="Hall N."/>
            <person name="Watson M."/>
            <person name="Adriaenssens E.M."/>
            <person name="Foster-Nyarko E."/>
            <person name="Jarju S."/>
            <person name="Secka A."/>
            <person name="Antonio M."/>
            <person name="Oren A."/>
            <person name="Chaudhuri R.R."/>
            <person name="La Ragione R."/>
            <person name="Hildebrand F."/>
            <person name="Pallen M.J."/>
        </authorList>
    </citation>
    <scope>NUCLEOTIDE SEQUENCE</scope>
    <source>
        <strain evidence="9">ChiHcec3-6078</strain>
    </source>
</reference>
<evidence type="ECO:0000256" key="6">
    <source>
        <dbReference type="ARBA" id="ARBA00023002"/>
    </source>
</evidence>
<keyword evidence="5 7" id="KW-0521">NADP</keyword>
<dbReference type="PIRSF" id="PIRSF000194">
    <property type="entry name" value="DHFR"/>
    <property type="match status" value="1"/>
</dbReference>
<evidence type="ECO:0000256" key="7">
    <source>
        <dbReference type="PIRNR" id="PIRNR000194"/>
    </source>
</evidence>
<evidence type="ECO:0000256" key="1">
    <source>
        <dbReference type="ARBA" id="ARBA00004903"/>
    </source>
</evidence>
<dbReference type="GO" id="GO:0004146">
    <property type="term" value="F:dihydrofolate reductase activity"/>
    <property type="evidence" value="ECO:0007669"/>
    <property type="project" value="UniProtKB-EC"/>
</dbReference>
<dbReference type="GO" id="GO:0046654">
    <property type="term" value="P:tetrahydrofolate biosynthetic process"/>
    <property type="evidence" value="ECO:0007669"/>
    <property type="project" value="InterPro"/>
</dbReference>
<dbReference type="Gene3D" id="3.40.430.10">
    <property type="entry name" value="Dihydrofolate Reductase, subunit A"/>
    <property type="match status" value="1"/>
</dbReference>
<sequence length="161" mass="18806">MNAIAAVDENWAIGKDGRLLTHLRGDLKYYRSRTIGKVTVVGRKTLESFPGGKPLPDRVNIVMTRDPQYRREDCIVCRSVEEVLERVKEYRDEDVFIAGGAEVYRQFMEYCSVFYVTKIYDSFEGDRFFPDLDSMGLKVTWESSIREENGTAYRFLKYERV</sequence>
<dbReference type="Pfam" id="PF00186">
    <property type="entry name" value="DHFR_1"/>
    <property type="match status" value="1"/>
</dbReference>
<dbReference type="PANTHER" id="PTHR48069:SF3">
    <property type="entry name" value="DIHYDROFOLATE REDUCTASE"/>
    <property type="match status" value="1"/>
</dbReference>
<dbReference type="EC" id="1.5.1.3" evidence="3 7"/>
<reference evidence="9" key="1">
    <citation type="submission" date="2020-10" db="EMBL/GenBank/DDBJ databases">
        <authorList>
            <person name="Gilroy R."/>
        </authorList>
    </citation>
    <scope>NUCLEOTIDE SEQUENCE</scope>
    <source>
        <strain evidence="9">ChiHcec3-6078</strain>
    </source>
</reference>
<gene>
    <name evidence="9" type="ORF">IAC50_03615</name>
</gene>
<feature type="domain" description="DHFR" evidence="8">
    <location>
        <begin position="1"/>
        <end position="160"/>
    </location>
</feature>
<comment type="caution">
    <text evidence="9">The sequence shown here is derived from an EMBL/GenBank/DDBJ whole genome shotgun (WGS) entry which is preliminary data.</text>
</comment>
<evidence type="ECO:0000259" key="8">
    <source>
        <dbReference type="PROSITE" id="PS51330"/>
    </source>
</evidence>
<dbReference type="PANTHER" id="PTHR48069">
    <property type="entry name" value="DIHYDROFOLATE REDUCTASE"/>
    <property type="match status" value="1"/>
</dbReference>
<dbReference type="InterPro" id="IPR024072">
    <property type="entry name" value="DHFR-like_dom_sf"/>
</dbReference>
<dbReference type="CDD" id="cd00209">
    <property type="entry name" value="DHFR"/>
    <property type="match status" value="1"/>
</dbReference>
<dbReference type="GO" id="GO:0046452">
    <property type="term" value="P:dihydrofolate metabolic process"/>
    <property type="evidence" value="ECO:0007669"/>
    <property type="project" value="TreeGrafter"/>
</dbReference>
<name>A0A9D1I275_9FIRM</name>
<comment type="pathway">
    <text evidence="1 7">Cofactor biosynthesis; tetrahydrofolate biosynthesis; 5,6,7,8-tetrahydrofolate from 7,8-dihydrofolate: step 1/1.</text>
</comment>
<organism evidence="9 10">
    <name type="scientific">Candidatus Allocopromorpha excrementigallinarum</name>
    <dbReference type="NCBI Taxonomy" id="2840742"/>
    <lineage>
        <taxon>Bacteria</taxon>
        <taxon>Bacillati</taxon>
        <taxon>Bacillota</taxon>
        <taxon>Clostridia</taxon>
        <taxon>Eubacteriales</taxon>
        <taxon>Eubacteriaceae</taxon>
        <taxon>Eubacteriaceae incertae sedis</taxon>
        <taxon>Candidatus Allocopromorpha</taxon>
    </lineage>
</organism>
<keyword evidence="4 7" id="KW-0554">One-carbon metabolism</keyword>
<keyword evidence="6 7" id="KW-0560">Oxidoreductase</keyword>
<dbReference type="GO" id="GO:0006730">
    <property type="term" value="P:one-carbon metabolic process"/>
    <property type="evidence" value="ECO:0007669"/>
    <property type="project" value="UniProtKB-KW"/>
</dbReference>
<dbReference type="InterPro" id="IPR001796">
    <property type="entry name" value="DHFR_dom"/>
</dbReference>
<evidence type="ECO:0000313" key="10">
    <source>
        <dbReference type="Proteomes" id="UP000824090"/>
    </source>
</evidence>
<dbReference type="EMBL" id="DVMP01000071">
    <property type="protein sequence ID" value="HIU25560.1"/>
    <property type="molecule type" value="Genomic_DNA"/>
</dbReference>